<proteinExistence type="predicted"/>
<dbReference type="GO" id="GO:0005198">
    <property type="term" value="F:structural molecule activity"/>
    <property type="evidence" value="ECO:0007669"/>
    <property type="project" value="InterPro"/>
</dbReference>
<dbReference type="RefSeq" id="WP_029064964.1">
    <property type="nucleotide sequence ID" value="NZ_CANKXR010000016.1"/>
</dbReference>
<keyword evidence="2" id="KW-1185">Reference proteome</keyword>
<dbReference type="NCBIfam" id="TIGR02241">
    <property type="entry name" value="conserved hypothetical phage tail region protein"/>
    <property type="match status" value="1"/>
</dbReference>
<evidence type="ECO:0000313" key="2">
    <source>
        <dbReference type="Proteomes" id="UP000049983"/>
    </source>
</evidence>
<organism evidence="1 2">
    <name type="scientific">Roseibium album</name>
    <dbReference type="NCBI Taxonomy" id="311410"/>
    <lineage>
        <taxon>Bacteria</taxon>
        <taxon>Pseudomonadati</taxon>
        <taxon>Pseudomonadota</taxon>
        <taxon>Alphaproteobacteria</taxon>
        <taxon>Hyphomicrobiales</taxon>
        <taxon>Stappiaceae</taxon>
        <taxon>Roseibium</taxon>
    </lineage>
</organism>
<evidence type="ECO:0000313" key="1">
    <source>
        <dbReference type="EMBL" id="CTQ78830.1"/>
    </source>
</evidence>
<dbReference type="PANTHER" id="PTHR38009">
    <property type="entry name" value="CONSERVED HYPOTHETICAL PHAGE TAIL PROTEIN"/>
    <property type="match status" value="1"/>
</dbReference>
<dbReference type="GeneID" id="97673098"/>
<dbReference type="OrthoDB" id="9799891at2"/>
<sequence length="149" mass="16927">MALTHPYNLPLIHNFRVEFDLPGAGDLDVRFREVSGLSMELEQETVTEGGENRFVHKVPVRASYPDLVLKRGLIGESAVTQWIRDAIQNLVIRPITMSVVLLDPKLEPLRTFSVVNAWPKKWSVSDFNAETSEIAVETLELAYAYFREV</sequence>
<dbReference type="AlphaFoldDB" id="A0A0M7AXD5"/>
<dbReference type="Proteomes" id="UP000049983">
    <property type="component" value="Unassembled WGS sequence"/>
</dbReference>
<dbReference type="InterPro" id="IPR011747">
    <property type="entry name" value="CHP02241"/>
</dbReference>
<protein>
    <submittedName>
        <fullName evidence="1">T4-like virus tail tube protein gp19</fullName>
    </submittedName>
</protein>
<dbReference type="InterPro" id="IPR010667">
    <property type="entry name" value="Phage_T4_Gp19"/>
</dbReference>
<dbReference type="PANTHER" id="PTHR38009:SF1">
    <property type="entry name" value="CONSERVED HYPOTHETICAL PHAGE TAIL PROTEIN"/>
    <property type="match status" value="1"/>
</dbReference>
<accession>A0A0M7AXD5</accession>
<dbReference type="EMBL" id="CXWC01000016">
    <property type="protein sequence ID" value="CTQ78830.1"/>
    <property type="molecule type" value="Genomic_DNA"/>
</dbReference>
<reference evidence="2" key="1">
    <citation type="submission" date="2015-07" db="EMBL/GenBank/DDBJ databases">
        <authorList>
            <person name="Rodrigo-Torres Lidia"/>
            <person name="Arahal R.David."/>
        </authorList>
    </citation>
    <scope>NUCLEOTIDE SEQUENCE [LARGE SCALE GENOMIC DNA]</scope>
    <source>
        <strain evidence="2">CECT 5096</strain>
    </source>
</reference>
<name>A0A0M7AXD5_9HYPH</name>
<dbReference type="STRING" id="311410.LA5095_05507"/>
<dbReference type="Pfam" id="PF06841">
    <property type="entry name" value="Phage_T4_gp19"/>
    <property type="match status" value="1"/>
</dbReference>
<gene>
    <name evidence="1" type="ORF">LA5096_05861</name>
</gene>